<organism evidence="1">
    <name type="scientific">Schizaphis graminum</name>
    <name type="common">Green bug aphid</name>
    <dbReference type="NCBI Taxonomy" id="13262"/>
    <lineage>
        <taxon>Eukaryota</taxon>
        <taxon>Metazoa</taxon>
        <taxon>Ecdysozoa</taxon>
        <taxon>Arthropoda</taxon>
        <taxon>Hexapoda</taxon>
        <taxon>Insecta</taxon>
        <taxon>Pterygota</taxon>
        <taxon>Neoptera</taxon>
        <taxon>Paraneoptera</taxon>
        <taxon>Hemiptera</taxon>
        <taxon>Sternorrhyncha</taxon>
        <taxon>Aphidomorpha</taxon>
        <taxon>Aphidoidea</taxon>
        <taxon>Aphididae</taxon>
        <taxon>Aphidini</taxon>
        <taxon>Schizaphis</taxon>
    </lineage>
</organism>
<proteinExistence type="predicted"/>
<name>A0A2S2PU92_SCHGA</name>
<sequence length="116" mass="13361">MFVRSSRGSTVQKAVEKLRVENLNDERFNQENRLPGRRADIGRYRRLYGGGHGGRRLVHQELRAVQEDVGRLFRRAAVRGRVRQVQGQDDTGLREHQIRGTVSQQARMIYASHPSP</sequence>
<reference evidence="1" key="1">
    <citation type="submission" date="2018-04" db="EMBL/GenBank/DDBJ databases">
        <title>Transcriptome of Schizaphis graminum biotype I.</title>
        <authorList>
            <person name="Scully E.D."/>
            <person name="Geib S.M."/>
            <person name="Palmer N.A."/>
            <person name="Koch K."/>
            <person name="Bradshaw J."/>
            <person name="Heng-Moss T."/>
            <person name="Sarath G."/>
        </authorList>
    </citation>
    <scope>NUCLEOTIDE SEQUENCE</scope>
</reference>
<dbReference type="EMBL" id="GGMR01020326">
    <property type="protein sequence ID" value="MBY32945.1"/>
    <property type="molecule type" value="Transcribed_RNA"/>
</dbReference>
<evidence type="ECO:0000313" key="1">
    <source>
        <dbReference type="EMBL" id="MBY32945.1"/>
    </source>
</evidence>
<accession>A0A2S2PU92</accession>
<gene>
    <name evidence="1" type="ORF">g.150547</name>
</gene>
<protein>
    <submittedName>
        <fullName evidence="1">Uncharacterized protein</fullName>
    </submittedName>
</protein>
<dbReference type="AlphaFoldDB" id="A0A2S2PU92"/>